<keyword evidence="2" id="KW-0812">Transmembrane</keyword>
<evidence type="ECO:0000256" key="1">
    <source>
        <dbReference type="SAM" id="MobiDB-lite"/>
    </source>
</evidence>
<keyword evidence="2" id="KW-0472">Membrane</keyword>
<dbReference type="AlphaFoldDB" id="A0A6J7EVS0"/>
<feature type="transmembrane region" description="Helical" evidence="2">
    <location>
        <begin position="71"/>
        <end position="93"/>
    </location>
</feature>
<proteinExistence type="predicted"/>
<name>A0A6J7EVS0_9ZZZZ</name>
<gene>
    <name evidence="3" type="ORF">UFOPK3402_01715</name>
</gene>
<keyword evidence="2" id="KW-1133">Transmembrane helix</keyword>
<feature type="region of interest" description="Disordered" evidence="1">
    <location>
        <begin position="1"/>
        <end position="33"/>
    </location>
</feature>
<sequence>MAGVALAAGGAQTRPMTDEAAVQDEDYAQVPSAGRDAELDEHWVELRGPVTMPPFYLPPAMPGRHSRRSKVLAVVLIAVFVLATAVGACLTYGPKLA</sequence>
<evidence type="ECO:0000313" key="3">
    <source>
        <dbReference type="EMBL" id="CAB4885190.1"/>
    </source>
</evidence>
<reference evidence="3" key="1">
    <citation type="submission" date="2020-05" db="EMBL/GenBank/DDBJ databases">
        <authorList>
            <person name="Chiriac C."/>
            <person name="Salcher M."/>
            <person name="Ghai R."/>
            <person name="Kavagutti S V."/>
        </authorList>
    </citation>
    <scope>NUCLEOTIDE SEQUENCE</scope>
</reference>
<organism evidence="3">
    <name type="scientific">freshwater metagenome</name>
    <dbReference type="NCBI Taxonomy" id="449393"/>
    <lineage>
        <taxon>unclassified sequences</taxon>
        <taxon>metagenomes</taxon>
        <taxon>ecological metagenomes</taxon>
    </lineage>
</organism>
<accession>A0A6J7EVS0</accession>
<evidence type="ECO:0000256" key="2">
    <source>
        <dbReference type="SAM" id="Phobius"/>
    </source>
</evidence>
<protein>
    <submittedName>
        <fullName evidence="3">Unannotated protein</fullName>
    </submittedName>
</protein>
<dbReference type="EMBL" id="CAFBLS010000260">
    <property type="protein sequence ID" value="CAB4885190.1"/>
    <property type="molecule type" value="Genomic_DNA"/>
</dbReference>